<keyword evidence="4" id="KW-0456">Lyase</keyword>
<accession>A0A1H8WZ53</accession>
<keyword evidence="5" id="KW-1185">Reference proteome</keyword>
<protein>
    <submittedName>
        <fullName evidence="4">Alginate lyase</fullName>
    </submittedName>
</protein>
<dbReference type="GO" id="GO:0016829">
    <property type="term" value="F:lyase activity"/>
    <property type="evidence" value="ECO:0007669"/>
    <property type="project" value="UniProtKB-KW"/>
</dbReference>
<dbReference type="AlphaFoldDB" id="A0A1H8WZ53"/>
<dbReference type="STRING" id="394193.SAMN04489732_10634"/>
<dbReference type="InterPro" id="IPR014895">
    <property type="entry name" value="Alginate_lyase_2"/>
</dbReference>
<evidence type="ECO:0000313" key="5">
    <source>
        <dbReference type="Proteomes" id="UP000198582"/>
    </source>
</evidence>
<evidence type="ECO:0000256" key="1">
    <source>
        <dbReference type="SAM" id="MobiDB-lite"/>
    </source>
</evidence>
<dbReference type="OrthoDB" id="273319at2"/>
<evidence type="ECO:0000259" key="3">
    <source>
        <dbReference type="Pfam" id="PF08787"/>
    </source>
</evidence>
<feature type="region of interest" description="Disordered" evidence="1">
    <location>
        <begin position="221"/>
        <end position="243"/>
    </location>
</feature>
<evidence type="ECO:0000313" key="4">
    <source>
        <dbReference type="EMBL" id="SEP32388.1"/>
    </source>
</evidence>
<proteinExistence type="predicted"/>
<feature type="chain" id="PRO_5011594074" evidence="2">
    <location>
        <begin position="23"/>
        <end position="243"/>
    </location>
</feature>
<dbReference type="Proteomes" id="UP000198582">
    <property type="component" value="Unassembled WGS sequence"/>
</dbReference>
<sequence>MLRFSGFLGCALLLASGGVADASTTGPPSLDGWRLTLPVESDSGGAEVLNPAELDPPYLTRAADGSLVFWAPTAGATTTHSGSPRTELIDNTGFTSGTGGAHTLAATVTVSQVPKTSKTIILGQIHGDQDRNSDPYTMLYHSGGTVHVKVNQQLSAGSNYLDYPLLTDVGLGTAFSYTITDRGDGTLRFTATRDGSTVEKTAPVPSVWSGEDVRFQAGDYEQLKGDPEDGDGGKVTFSALTAS</sequence>
<keyword evidence="2" id="KW-0732">Signal</keyword>
<name>A0A1H8WZ53_9PSEU</name>
<dbReference type="InterPro" id="IPR013320">
    <property type="entry name" value="ConA-like_dom_sf"/>
</dbReference>
<feature type="domain" description="Alginate lyase 2" evidence="3">
    <location>
        <begin position="30"/>
        <end position="242"/>
    </location>
</feature>
<feature type="signal peptide" evidence="2">
    <location>
        <begin position="1"/>
        <end position="22"/>
    </location>
</feature>
<gene>
    <name evidence="4" type="ORF">SAMN04489732_10634</name>
</gene>
<dbReference type="EMBL" id="FOEF01000006">
    <property type="protein sequence ID" value="SEP32388.1"/>
    <property type="molecule type" value="Genomic_DNA"/>
</dbReference>
<dbReference type="SUPFAM" id="SSF49899">
    <property type="entry name" value="Concanavalin A-like lectins/glucanases"/>
    <property type="match status" value="1"/>
</dbReference>
<evidence type="ECO:0000256" key="2">
    <source>
        <dbReference type="SAM" id="SignalP"/>
    </source>
</evidence>
<reference evidence="4 5" key="1">
    <citation type="submission" date="2016-10" db="EMBL/GenBank/DDBJ databases">
        <authorList>
            <person name="de Groot N.N."/>
        </authorList>
    </citation>
    <scope>NUCLEOTIDE SEQUENCE [LARGE SCALE GENOMIC DNA]</scope>
    <source>
        <strain evidence="4 5">DSM 44993</strain>
    </source>
</reference>
<organism evidence="4 5">
    <name type="scientific">Amycolatopsis saalfeldensis</name>
    <dbReference type="NCBI Taxonomy" id="394193"/>
    <lineage>
        <taxon>Bacteria</taxon>
        <taxon>Bacillati</taxon>
        <taxon>Actinomycetota</taxon>
        <taxon>Actinomycetes</taxon>
        <taxon>Pseudonocardiales</taxon>
        <taxon>Pseudonocardiaceae</taxon>
        <taxon>Amycolatopsis</taxon>
    </lineage>
</organism>
<dbReference type="RefSeq" id="WP_091617573.1">
    <property type="nucleotide sequence ID" value="NZ_FOEF01000006.1"/>
</dbReference>
<dbReference type="Gene3D" id="2.60.120.200">
    <property type="match status" value="1"/>
</dbReference>
<dbReference type="Pfam" id="PF08787">
    <property type="entry name" value="Alginate_lyase2"/>
    <property type="match status" value="1"/>
</dbReference>